<dbReference type="EMBL" id="LN679117">
    <property type="protein sequence ID" value="CEL54742.1"/>
    <property type="molecule type" value="Genomic_DNA"/>
</dbReference>
<dbReference type="Proteomes" id="UP000059188">
    <property type="component" value="Unassembled WGS sequence"/>
</dbReference>
<keyword evidence="2" id="KW-1185">Reference proteome</keyword>
<proteinExistence type="predicted"/>
<dbReference type="AlphaFoldDB" id="A0A0B7FEV2"/>
<name>A0A0B7FEV2_THACB</name>
<gene>
    <name evidence="1" type="ORF">RSOLAG1IB_07276</name>
</gene>
<evidence type="ECO:0000313" key="2">
    <source>
        <dbReference type="Proteomes" id="UP000059188"/>
    </source>
</evidence>
<sequence length="93" mass="10495">MPHLRNPSSQPRSHWDLPTLVTVTSSPGLHSTCTVLHDKYSTFICSSNLFTNTPSGNFRRRLHYRLVPSPHKTIASLVPPDAYLLISSFNQYS</sequence>
<organism evidence="1 2">
    <name type="scientific">Thanatephorus cucumeris (strain AG1-IB / isolate 7/3/14)</name>
    <name type="common">Lettuce bottom rot fungus</name>
    <name type="synonym">Rhizoctonia solani</name>
    <dbReference type="NCBI Taxonomy" id="1108050"/>
    <lineage>
        <taxon>Eukaryota</taxon>
        <taxon>Fungi</taxon>
        <taxon>Dikarya</taxon>
        <taxon>Basidiomycota</taxon>
        <taxon>Agaricomycotina</taxon>
        <taxon>Agaricomycetes</taxon>
        <taxon>Cantharellales</taxon>
        <taxon>Ceratobasidiaceae</taxon>
        <taxon>Rhizoctonia</taxon>
        <taxon>Rhizoctonia solani AG-1</taxon>
    </lineage>
</organism>
<protein>
    <submittedName>
        <fullName evidence="1">Uncharacterized protein</fullName>
    </submittedName>
</protein>
<evidence type="ECO:0000313" key="1">
    <source>
        <dbReference type="EMBL" id="CEL54742.1"/>
    </source>
</evidence>
<reference evidence="1 2" key="1">
    <citation type="submission" date="2014-11" db="EMBL/GenBank/DDBJ databases">
        <authorList>
            <person name="Wibberg Daniel"/>
        </authorList>
    </citation>
    <scope>NUCLEOTIDE SEQUENCE [LARGE SCALE GENOMIC DNA]</scope>
    <source>
        <strain evidence="1">Rhizoctonia solani AG1-IB 7/3/14</strain>
    </source>
</reference>
<accession>A0A0B7FEV2</accession>